<reference evidence="1 2" key="1">
    <citation type="journal article" date="2015" name="Genome Announc.">
        <title>Complete Genome Sequence of Methanosphaerula palustris E1-9CT, a Hydrogenotrophic Methanogen Isolated from a Minerotrophic Fen Peatland.</title>
        <authorList>
            <person name="Cadillo-Quiroz H."/>
            <person name="Browne P."/>
            <person name="Kyrpides N."/>
            <person name="Woyke T."/>
            <person name="Goodwin L."/>
            <person name="Detter C."/>
            <person name="Yavitt J.B."/>
            <person name="Zinder S.H."/>
        </authorList>
    </citation>
    <scope>NUCLEOTIDE SEQUENCE [LARGE SCALE GENOMIC DNA]</scope>
    <source>
        <strain evidence="2">ATCC BAA-1556 / DSM 19958 / E1-9c</strain>
    </source>
</reference>
<proteinExistence type="predicted"/>
<keyword evidence="2" id="KW-1185">Reference proteome</keyword>
<dbReference type="Proteomes" id="UP000002457">
    <property type="component" value="Chromosome"/>
</dbReference>
<dbReference type="RefSeq" id="WP_012617071.1">
    <property type="nucleotide sequence ID" value="NC_011832.1"/>
</dbReference>
<dbReference type="eggNOG" id="arCOG04911">
    <property type="taxonomic scope" value="Archaea"/>
</dbReference>
<dbReference type="HOGENOM" id="CLU_174515_0_0_2"/>
<dbReference type="AlphaFoldDB" id="B8GJU8"/>
<organism evidence="1 2">
    <name type="scientific">Methanosphaerula palustris (strain ATCC BAA-1556 / DSM 19958 / E1-9c)</name>
    <dbReference type="NCBI Taxonomy" id="521011"/>
    <lineage>
        <taxon>Archaea</taxon>
        <taxon>Methanobacteriati</taxon>
        <taxon>Methanobacteriota</taxon>
        <taxon>Stenosarchaea group</taxon>
        <taxon>Methanomicrobia</taxon>
        <taxon>Methanomicrobiales</taxon>
        <taxon>Methanoregulaceae</taxon>
        <taxon>Methanosphaerula</taxon>
    </lineage>
</organism>
<protein>
    <submittedName>
        <fullName evidence="1">Uncharacterized protein</fullName>
    </submittedName>
</protein>
<evidence type="ECO:0000313" key="2">
    <source>
        <dbReference type="Proteomes" id="UP000002457"/>
    </source>
</evidence>
<dbReference type="KEGG" id="mpl:Mpal_0375"/>
<accession>B8GJU8</accession>
<dbReference type="STRING" id="521011.Mpal_0375"/>
<dbReference type="EMBL" id="CP001338">
    <property type="protein sequence ID" value="ACL15752.1"/>
    <property type="molecule type" value="Genomic_DNA"/>
</dbReference>
<dbReference type="OrthoDB" id="384505at2157"/>
<gene>
    <name evidence="1" type="ordered locus">Mpal_0375</name>
</gene>
<evidence type="ECO:0000313" key="1">
    <source>
        <dbReference type="EMBL" id="ACL15752.1"/>
    </source>
</evidence>
<dbReference type="GeneID" id="7271401"/>
<sequence length="108" mass="11767">MPSNETQDDRLPLRIVQPADLPVLNVDGILGGLDPSQARILLYADRPEMTIAADGSMTPAAVVRMFLAELRMSPETFVSIACWMGTQAARYEACSAVADDEEMDQKPV</sequence>
<name>B8GJU8_METPE</name>